<name>A0A2G8K1V1_STIJA</name>
<dbReference type="SUPFAM" id="SSF56968">
    <property type="entry name" value="Lipovitellin-phosvitin complex, beta-sheet shell regions"/>
    <property type="match status" value="1"/>
</dbReference>
<dbReference type="InterPro" id="IPR039988">
    <property type="entry name" value="MTTP"/>
</dbReference>
<dbReference type="OrthoDB" id="5865932at2759"/>
<dbReference type="GO" id="GO:0005783">
    <property type="term" value="C:endoplasmic reticulum"/>
    <property type="evidence" value="ECO:0007669"/>
    <property type="project" value="TreeGrafter"/>
</dbReference>
<dbReference type="InterPro" id="IPR015819">
    <property type="entry name" value="Lipid_transp_b-sht_shell"/>
</dbReference>
<evidence type="ECO:0000313" key="1">
    <source>
        <dbReference type="EMBL" id="PIK41988.1"/>
    </source>
</evidence>
<dbReference type="AlphaFoldDB" id="A0A2G8K1V1"/>
<dbReference type="Proteomes" id="UP000230750">
    <property type="component" value="Unassembled WGS sequence"/>
</dbReference>
<keyword evidence="2" id="KW-1185">Reference proteome</keyword>
<reference evidence="1 2" key="1">
    <citation type="journal article" date="2017" name="PLoS Biol.">
        <title>The sea cucumber genome provides insights into morphological evolution and visceral regeneration.</title>
        <authorList>
            <person name="Zhang X."/>
            <person name="Sun L."/>
            <person name="Yuan J."/>
            <person name="Sun Y."/>
            <person name="Gao Y."/>
            <person name="Zhang L."/>
            <person name="Li S."/>
            <person name="Dai H."/>
            <person name="Hamel J.F."/>
            <person name="Liu C."/>
            <person name="Yu Y."/>
            <person name="Liu S."/>
            <person name="Lin W."/>
            <person name="Guo K."/>
            <person name="Jin S."/>
            <person name="Xu P."/>
            <person name="Storey K.B."/>
            <person name="Huan P."/>
            <person name="Zhang T."/>
            <person name="Zhou Y."/>
            <person name="Zhang J."/>
            <person name="Lin C."/>
            <person name="Li X."/>
            <person name="Xing L."/>
            <person name="Huo D."/>
            <person name="Sun M."/>
            <person name="Wang L."/>
            <person name="Mercier A."/>
            <person name="Li F."/>
            <person name="Yang H."/>
            <person name="Xiang J."/>
        </authorList>
    </citation>
    <scope>NUCLEOTIDE SEQUENCE [LARGE SCALE GENOMIC DNA]</scope>
    <source>
        <strain evidence="1">Shaxun</strain>
        <tissue evidence="1">Muscle</tissue>
    </source>
</reference>
<comment type="caution">
    <text evidence="1">The sequence shown here is derived from an EMBL/GenBank/DDBJ whole genome shotgun (WGS) entry which is preliminary data.</text>
</comment>
<organism evidence="1 2">
    <name type="scientific">Stichopus japonicus</name>
    <name type="common">Sea cucumber</name>
    <dbReference type="NCBI Taxonomy" id="307972"/>
    <lineage>
        <taxon>Eukaryota</taxon>
        <taxon>Metazoa</taxon>
        <taxon>Echinodermata</taxon>
        <taxon>Eleutherozoa</taxon>
        <taxon>Echinozoa</taxon>
        <taxon>Holothuroidea</taxon>
        <taxon>Aspidochirotacea</taxon>
        <taxon>Aspidochirotida</taxon>
        <taxon>Stichopodidae</taxon>
        <taxon>Apostichopus</taxon>
    </lineage>
</organism>
<protein>
    <submittedName>
        <fullName evidence="1">Putative microsomal triglyceride transfer protein large subunit isoform X2</fullName>
    </submittedName>
</protein>
<sequence length="120" mass="14052">MQSAYSLQFKQGNTYQYTYENEVRLNDKEREETEGPFSDVGFKLSTQLDLSVVWEKEQSQLIKLVFQDTKVFNVSGRSDDQNVFLASEEVMSSQPVFFEWVAAKLPIFSSRHRIHHHQLT</sequence>
<dbReference type="GO" id="GO:0005548">
    <property type="term" value="F:phospholipid transporter activity"/>
    <property type="evidence" value="ECO:0007669"/>
    <property type="project" value="InterPro"/>
</dbReference>
<dbReference type="PANTHER" id="PTHR13024:SF0">
    <property type="entry name" value="MICROSOMAL TRIACYLGLYCEROL TRANSFER PROTEIN"/>
    <property type="match status" value="1"/>
</dbReference>
<accession>A0A2G8K1V1</accession>
<dbReference type="PANTHER" id="PTHR13024">
    <property type="entry name" value="MICROSOMAL TRIGLYCERIDE TRANSFER PROTEIN, LARGE SUBUNIT"/>
    <property type="match status" value="1"/>
</dbReference>
<dbReference type="EMBL" id="MRZV01000970">
    <property type="protein sequence ID" value="PIK41988.1"/>
    <property type="molecule type" value="Genomic_DNA"/>
</dbReference>
<dbReference type="GO" id="GO:0016323">
    <property type="term" value="C:basolateral plasma membrane"/>
    <property type="evidence" value="ECO:0007669"/>
    <property type="project" value="TreeGrafter"/>
</dbReference>
<evidence type="ECO:0000313" key="2">
    <source>
        <dbReference type="Proteomes" id="UP000230750"/>
    </source>
</evidence>
<dbReference type="GO" id="GO:0042157">
    <property type="term" value="P:lipoprotein metabolic process"/>
    <property type="evidence" value="ECO:0007669"/>
    <property type="project" value="TreeGrafter"/>
</dbReference>
<dbReference type="GO" id="GO:0005794">
    <property type="term" value="C:Golgi apparatus"/>
    <property type="evidence" value="ECO:0007669"/>
    <property type="project" value="TreeGrafter"/>
</dbReference>
<proteinExistence type="predicted"/>
<gene>
    <name evidence="1" type="ORF">BSL78_21156</name>
</gene>